<dbReference type="EMBL" id="CP017599">
    <property type="protein sequence ID" value="AOW99058.1"/>
    <property type="molecule type" value="Genomic_DNA"/>
</dbReference>
<name>A0A1D8TN27_9CYAN</name>
<evidence type="ECO:0000256" key="10">
    <source>
        <dbReference type="SAM" id="MobiDB-lite"/>
    </source>
</evidence>
<dbReference type="Proteomes" id="UP000177870">
    <property type="component" value="Chromosome"/>
</dbReference>
<feature type="binding site" evidence="9">
    <location>
        <position position="45"/>
    </location>
    <ligand>
        <name>ATP</name>
        <dbReference type="ChEBI" id="CHEBI:30616"/>
    </ligand>
</feature>
<keyword evidence="11" id="KW-0812">Transmembrane</keyword>
<comment type="catalytic activity">
    <reaction evidence="7">
        <text>L-threonyl-[protein] + ATP = O-phospho-L-threonyl-[protein] + ADP + H(+)</text>
        <dbReference type="Rhea" id="RHEA:46608"/>
        <dbReference type="Rhea" id="RHEA-COMP:11060"/>
        <dbReference type="Rhea" id="RHEA-COMP:11605"/>
        <dbReference type="ChEBI" id="CHEBI:15378"/>
        <dbReference type="ChEBI" id="CHEBI:30013"/>
        <dbReference type="ChEBI" id="CHEBI:30616"/>
        <dbReference type="ChEBI" id="CHEBI:61977"/>
        <dbReference type="ChEBI" id="CHEBI:456216"/>
        <dbReference type="EC" id="2.7.11.1"/>
    </reaction>
</comment>
<evidence type="ECO:0000256" key="8">
    <source>
        <dbReference type="ARBA" id="ARBA00048679"/>
    </source>
</evidence>
<protein>
    <recommendedName>
        <fullName evidence="1">non-specific serine/threonine protein kinase</fullName>
        <ecNumber evidence="1">2.7.11.1</ecNumber>
    </recommendedName>
</protein>
<keyword evidence="4 9" id="KW-0547">Nucleotide-binding</keyword>
<evidence type="ECO:0000256" key="7">
    <source>
        <dbReference type="ARBA" id="ARBA00047899"/>
    </source>
</evidence>
<evidence type="ECO:0000256" key="5">
    <source>
        <dbReference type="ARBA" id="ARBA00022777"/>
    </source>
</evidence>
<dbReference type="CDD" id="cd14014">
    <property type="entry name" value="STKc_PknB_like"/>
    <property type="match status" value="1"/>
</dbReference>
<reference evidence="14" key="1">
    <citation type="submission" date="2016-10" db="EMBL/GenBank/DDBJ databases">
        <title>Comparative genomics uncovers the prolific and rare metabolic potential of the cyanobacterial genus Moorea.</title>
        <authorList>
            <person name="Leao T."/>
            <person name="Castelao G."/>
            <person name="Korobeynikov A."/>
            <person name="Monroe E.A."/>
            <person name="Podell S."/>
            <person name="Glukhov E."/>
            <person name="Allen E."/>
            <person name="Gerwick W.H."/>
            <person name="Gerwick L."/>
        </authorList>
    </citation>
    <scope>NUCLEOTIDE SEQUENCE [LARGE SCALE GENOMIC DNA]</scope>
    <source>
        <strain evidence="14">PAL-8-15-08-1</strain>
    </source>
</reference>
<dbReference type="InterPro" id="IPR017441">
    <property type="entry name" value="Protein_kinase_ATP_BS"/>
</dbReference>
<dbReference type="Pfam" id="PF00069">
    <property type="entry name" value="Pkinase"/>
    <property type="match status" value="1"/>
</dbReference>
<dbReference type="Gene3D" id="1.10.510.10">
    <property type="entry name" value="Transferase(Phosphotransferase) domain 1"/>
    <property type="match status" value="1"/>
</dbReference>
<keyword evidence="3" id="KW-0808">Transferase</keyword>
<feature type="transmembrane region" description="Helical" evidence="11">
    <location>
        <begin position="351"/>
        <end position="374"/>
    </location>
</feature>
<dbReference type="OrthoDB" id="507628at2"/>
<dbReference type="AlphaFoldDB" id="A0A1D8TN27"/>
<dbReference type="InterPro" id="IPR000719">
    <property type="entry name" value="Prot_kinase_dom"/>
</dbReference>
<evidence type="ECO:0000256" key="6">
    <source>
        <dbReference type="ARBA" id="ARBA00022840"/>
    </source>
</evidence>
<dbReference type="InterPro" id="IPR011009">
    <property type="entry name" value="Kinase-like_dom_sf"/>
</dbReference>
<accession>A0A1D8TN27</accession>
<dbReference type="Gene3D" id="3.30.200.20">
    <property type="entry name" value="Phosphorylase Kinase, domain 1"/>
    <property type="match status" value="1"/>
</dbReference>
<dbReference type="PANTHER" id="PTHR24363:SF0">
    <property type="entry name" value="SERINE_THREONINE KINASE LIKE DOMAIN CONTAINING 1"/>
    <property type="match status" value="1"/>
</dbReference>
<dbReference type="PANTHER" id="PTHR24363">
    <property type="entry name" value="SERINE/THREONINE PROTEIN KINASE"/>
    <property type="match status" value="1"/>
</dbReference>
<sequence length="475" mass="54045">MSNTLKPGAIIKDRYTILGDLGQGTFGRTYLAEDANRYQERCVLKEFAPQLQNKHELQKAQELFEREAGMLYQLRHNQIPCFRELLRTSIGRKNYLFLVQDYVEGLTYHQLLVQGQKFREADVIKLLQDILPVLDYIHSKQIIHRDISPDNLIKRNSDGKPVLIDFGCVKEMVTTAIVQSTGHVIGTQVGKRGYSPDEQLRYGKADATSDLYALAVTALVLLTGKQPLDLYDSYHATWLWQEITISPSFKSVLTKMLDNLPKQRYQSAQEVSEALLTVIPQPVSSQQPTKLPNNLPNKQPNKLPTKLPNKQPNTLFTQIATLVAAPGQTIKTTFTAVLNRKQQSTNRELKFFGLSMSIALLVVFGTVAVARGGFPTPKFPKISWQLPTIPSLPSTPSVSNTEQQRQKQIYQRCRDLKIDPGTFYQKVDQFFYSTYPQLKGKTLSDKQEDVQFRQAWYQIAEDLLDNLEQEAYLSN</sequence>
<feature type="region of interest" description="Disordered" evidence="10">
    <location>
        <begin position="283"/>
        <end position="309"/>
    </location>
</feature>
<dbReference type="PROSITE" id="PS00107">
    <property type="entry name" value="PROTEIN_KINASE_ATP"/>
    <property type="match status" value="1"/>
</dbReference>
<gene>
    <name evidence="13" type="ORF">BJP34_06005</name>
</gene>
<keyword evidence="11" id="KW-1133">Transmembrane helix</keyword>
<evidence type="ECO:0000313" key="13">
    <source>
        <dbReference type="EMBL" id="AOW99058.1"/>
    </source>
</evidence>
<evidence type="ECO:0000313" key="14">
    <source>
        <dbReference type="Proteomes" id="UP000177870"/>
    </source>
</evidence>
<dbReference type="KEGG" id="mpro:BJP34_06005"/>
<keyword evidence="2" id="KW-0723">Serine/threonine-protein kinase</keyword>
<dbReference type="EC" id="2.7.11.1" evidence="1"/>
<keyword evidence="11" id="KW-0472">Membrane</keyword>
<dbReference type="GO" id="GO:0005524">
    <property type="term" value="F:ATP binding"/>
    <property type="evidence" value="ECO:0007669"/>
    <property type="project" value="UniProtKB-UniRule"/>
</dbReference>
<evidence type="ECO:0000256" key="11">
    <source>
        <dbReference type="SAM" id="Phobius"/>
    </source>
</evidence>
<evidence type="ECO:0000256" key="4">
    <source>
        <dbReference type="ARBA" id="ARBA00022741"/>
    </source>
</evidence>
<keyword evidence="5" id="KW-0418">Kinase</keyword>
<dbReference type="STRING" id="1458985.BJP34_06005"/>
<evidence type="ECO:0000259" key="12">
    <source>
        <dbReference type="PROSITE" id="PS50011"/>
    </source>
</evidence>
<organism evidence="13 14">
    <name type="scientific">Moorena producens PAL-8-15-08-1</name>
    <dbReference type="NCBI Taxonomy" id="1458985"/>
    <lineage>
        <taxon>Bacteria</taxon>
        <taxon>Bacillati</taxon>
        <taxon>Cyanobacteriota</taxon>
        <taxon>Cyanophyceae</taxon>
        <taxon>Coleofasciculales</taxon>
        <taxon>Coleofasciculaceae</taxon>
        <taxon>Moorena</taxon>
    </lineage>
</organism>
<evidence type="ECO:0000256" key="2">
    <source>
        <dbReference type="ARBA" id="ARBA00022527"/>
    </source>
</evidence>
<dbReference type="SUPFAM" id="SSF56112">
    <property type="entry name" value="Protein kinase-like (PK-like)"/>
    <property type="match status" value="1"/>
</dbReference>
<comment type="catalytic activity">
    <reaction evidence="8">
        <text>L-seryl-[protein] + ATP = O-phospho-L-seryl-[protein] + ADP + H(+)</text>
        <dbReference type="Rhea" id="RHEA:17989"/>
        <dbReference type="Rhea" id="RHEA-COMP:9863"/>
        <dbReference type="Rhea" id="RHEA-COMP:11604"/>
        <dbReference type="ChEBI" id="CHEBI:15378"/>
        <dbReference type="ChEBI" id="CHEBI:29999"/>
        <dbReference type="ChEBI" id="CHEBI:30616"/>
        <dbReference type="ChEBI" id="CHEBI:83421"/>
        <dbReference type="ChEBI" id="CHEBI:456216"/>
        <dbReference type="EC" id="2.7.11.1"/>
    </reaction>
</comment>
<evidence type="ECO:0000256" key="9">
    <source>
        <dbReference type="PROSITE-ProRule" id="PRU10141"/>
    </source>
</evidence>
<dbReference type="RefSeq" id="WP_070391555.1">
    <property type="nucleotide sequence ID" value="NZ_CP017599.1"/>
</dbReference>
<evidence type="ECO:0000256" key="3">
    <source>
        <dbReference type="ARBA" id="ARBA00022679"/>
    </source>
</evidence>
<feature type="domain" description="Protein kinase" evidence="12">
    <location>
        <begin position="15"/>
        <end position="276"/>
    </location>
</feature>
<proteinExistence type="predicted"/>
<keyword evidence="6 9" id="KW-0067">ATP-binding</keyword>
<dbReference type="PROSITE" id="PS50011">
    <property type="entry name" value="PROTEIN_KINASE_DOM"/>
    <property type="match status" value="1"/>
</dbReference>
<dbReference type="GO" id="GO:0004674">
    <property type="term" value="F:protein serine/threonine kinase activity"/>
    <property type="evidence" value="ECO:0007669"/>
    <property type="project" value="UniProtKB-KW"/>
</dbReference>
<evidence type="ECO:0000256" key="1">
    <source>
        <dbReference type="ARBA" id="ARBA00012513"/>
    </source>
</evidence>
<feature type="compositionally biased region" description="Low complexity" evidence="10">
    <location>
        <begin position="286"/>
        <end position="309"/>
    </location>
</feature>